<gene>
    <name evidence="9" type="primary">gluQRS</name>
    <name evidence="9" type="ORF">ABFB10_18035</name>
</gene>
<dbReference type="InterPro" id="IPR049940">
    <property type="entry name" value="GluQ/Sye"/>
</dbReference>
<dbReference type="PRINTS" id="PR00987">
    <property type="entry name" value="TRNASYNTHGLU"/>
</dbReference>
<dbReference type="PANTHER" id="PTHR43311:SF1">
    <property type="entry name" value="GLUTAMYL-Q TRNA(ASP) SYNTHETASE"/>
    <property type="match status" value="1"/>
</dbReference>
<dbReference type="InterPro" id="IPR020058">
    <property type="entry name" value="Glu/Gln-tRNA-synth_Ib_cat-dom"/>
</dbReference>
<evidence type="ECO:0000256" key="7">
    <source>
        <dbReference type="RuleBase" id="RU363037"/>
    </source>
</evidence>
<dbReference type="GO" id="GO:0006424">
    <property type="term" value="P:glutamyl-tRNA aminoacylation"/>
    <property type="evidence" value="ECO:0007669"/>
    <property type="project" value="TreeGrafter"/>
</dbReference>
<keyword evidence="2" id="KW-0479">Metal-binding</keyword>
<dbReference type="InterPro" id="IPR001412">
    <property type="entry name" value="aa-tRNA-synth_I_CS"/>
</dbReference>
<sequence length="281" mass="30986">MTFRTRFAPSPTGPLHLGHAFSALTAFDMAQAAGGTFLLRIEDIDSTRSRPEWERQIHDDLRWLGLDWPEPALRQSDRLPAYRAALDSLWSQGLLYACSCSRRDIAEAASAPQEGAPLIGPDGPVYPGTCRGKPRSGPLPEGALRLDMARAMERLGPADITFTETGARTAPQVTARGMIDTVGDIVLSRRDFPGSYHLSVVLDDAAQQITHVIRGEDLFDATPIHVVLQRLMGLPTPGYHHHRLIRDEHGKRLAKRDDARALATYRAEGATPQDIRRLVGF</sequence>
<keyword evidence="1 7" id="KW-0436">Ligase</keyword>
<feature type="domain" description="Glutamyl/glutaminyl-tRNA synthetase class Ib catalytic" evidence="8">
    <location>
        <begin position="4"/>
        <end position="107"/>
    </location>
</feature>
<dbReference type="AlphaFoldDB" id="A0AAW9STP1"/>
<dbReference type="InterPro" id="IPR000924">
    <property type="entry name" value="Glu/Gln-tRNA-synth"/>
</dbReference>
<dbReference type="GO" id="GO:0004818">
    <property type="term" value="F:glutamate-tRNA ligase activity"/>
    <property type="evidence" value="ECO:0007669"/>
    <property type="project" value="TreeGrafter"/>
</dbReference>
<keyword evidence="4" id="KW-0862">Zinc</keyword>
<dbReference type="RefSeq" id="WP_347167547.1">
    <property type="nucleotide sequence ID" value="NZ_JBDNCH010000002.1"/>
</dbReference>
<dbReference type="PROSITE" id="PS00178">
    <property type="entry name" value="AA_TRNA_LIGASE_I"/>
    <property type="match status" value="1"/>
</dbReference>
<keyword evidence="6 7" id="KW-0030">Aminoacyl-tRNA synthetase</keyword>
<keyword evidence="5 7" id="KW-0067">ATP-binding</keyword>
<feature type="domain" description="Glutamyl/glutaminyl-tRNA synthetase class Ib catalytic" evidence="8">
    <location>
        <begin position="181"/>
        <end position="276"/>
    </location>
</feature>
<name>A0AAW9STP1_9RHOB</name>
<comment type="similarity">
    <text evidence="7">Belongs to the class-I aminoacyl-tRNA synthetase family.</text>
</comment>
<reference evidence="9 10" key="1">
    <citation type="submission" date="2024-05" db="EMBL/GenBank/DDBJ databases">
        <title>Genome sequence of Ponticoccus litoralis KCCM 90028.</title>
        <authorList>
            <person name="Kim J.M."/>
            <person name="Lee J.K."/>
            <person name="Choi B.J."/>
            <person name="Bayburt H."/>
            <person name="Baek J.H."/>
            <person name="Jeon C.O."/>
        </authorList>
    </citation>
    <scope>NUCLEOTIDE SEQUENCE [LARGE SCALE GENOMIC DNA]</scope>
    <source>
        <strain evidence="9 10">KCCM 90028</strain>
    </source>
</reference>
<dbReference type="Pfam" id="PF00749">
    <property type="entry name" value="tRNA-synt_1c"/>
    <property type="match status" value="2"/>
</dbReference>
<keyword evidence="10" id="KW-1185">Reference proteome</keyword>
<dbReference type="NCBIfam" id="NF004315">
    <property type="entry name" value="PRK05710.1-4"/>
    <property type="match status" value="1"/>
</dbReference>
<proteinExistence type="inferred from homology"/>
<evidence type="ECO:0000256" key="4">
    <source>
        <dbReference type="ARBA" id="ARBA00022833"/>
    </source>
</evidence>
<protein>
    <submittedName>
        <fullName evidence="9">tRNA glutamyl-Q(34) synthetase GluQRS</fullName>
        <ecNumber evidence="9">6.1.1.-</ecNumber>
    </submittedName>
</protein>
<dbReference type="GO" id="GO:0005829">
    <property type="term" value="C:cytosol"/>
    <property type="evidence" value="ECO:0007669"/>
    <property type="project" value="TreeGrafter"/>
</dbReference>
<dbReference type="Proteomes" id="UP001428774">
    <property type="component" value="Unassembled WGS sequence"/>
</dbReference>
<organism evidence="9 10">
    <name type="scientific">Ponticoccus litoralis</name>
    <dbReference type="NCBI Taxonomy" id="422297"/>
    <lineage>
        <taxon>Bacteria</taxon>
        <taxon>Pseudomonadati</taxon>
        <taxon>Pseudomonadota</taxon>
        <taxon>Alphaproteobacteria</taxon>
        <taxon>Rhodobacterales</taxon>
        <taxon>Roseobacteraceae</taxon>
        <taxon>Ponticoccus</taxon>
    </lineage>
</organism>
<evidence type="ECO:0000313" key="9">
    <source>
        <dbReference type="EMBL" id="MEN9062595.1"/>
    </source>
</evidence>
<dbReference type="InterPro" id="IPR014729">
    <property type="entry name" value="Rossmann-like_a/b/a_fold"/>
</dbReference>
<evidence type="ECO:0000256" key="5">
    <source>
        <dbReference type="ARBA" id="ARBA00022840"/>
    </source>
</evidence>
<evidence type="ECO:0000256" key="1">
    <source>
        <dbReference type="ARBA" id="ARBA00022598"/>
    </source>
</evidence>
<keyword evidence="7" id="KW-0648">Protein biosynthesis</keyword>
<dbReference type="EMBL" id="JBDNCH010000002">
    <property type="protein sequence ID" value="MEN9062595.1"/>
    <property type="molecule type" value="Genomic_DNA"/>
</dbReference>
<evidence type="ECO:0000256" key="2">
    <source>
        <dbReference type="ARBA" id="ARBA00022723"/>
    </source>
</evidence>
<evidence type="ECO:0000259" key="8">
    <source>
        <dbReference type="Pfam" id="PF00749"/>
    </source>
</evidence>
<dbReference type="SUPFAM" id="SSF52374">
    <property type="entry name" value="Nucleotidylyl transferase"/>
    <property type="match status" value="1"/>
</dbReference>
<evidence type="ECO:0000256" key="3">
    <source>
        <dbReference type="ARBA" id="ARBA00022741"/>
    </source>
</evidence>
<evidence type="ECO:0000256" key="6">
    <source>
        <dbReference type="ARBA" id="ARBA00023146"/>
    </source>
</evidence>
<evidence type="ECO:0000313" key="10">
    <source>
        <dbReference type="Proteomes" id="UP001428774"/>
    </source>
</evidence>
<dbReference type="Gene3D" id="3.40.50.620">
    <property type="entry name" value="HUPs"/>
    <property type="match status" value="1"/>
</dbReference>
<dbReference type="EC" id="6.1.1.-" evidence="9"/>
<dbReference type="PANTHER" id="PTHR43311">
    <property type="entry name" value="GLUTAMATE--TRNA LIGASE"/>
    <property type="match status" value="1"/>
</dbReference>
<dbReference type="GO" id="GO:0005524">
    <property type="term" value="F:ATP binding"/>
    <property type="evidence" value="ECO:0007669"/>
    <property type="project" value="UniProtKB-KW"/>
</dbReference>
<accession>A0AAW9STP1</accession>
<keyword evidence="3 7" id="KW-0547">Nucleotide-binding</keyword>
<comment type="caution">
    <text evidence="9">The sequence shown here is derived from an EMBL/GenBank/DDBJ whole genome shotgun (WGS) entry which is preliminary data.</text>
</comment>